<feature type="transmembrane region" description="Helical" evidence="1">
    <location>
        <begin position="31"/>
        <end position="52"/>
    </location>
</feature>
<evidence type="ECO:0000313" key="2">
    <source>
        <dbReference type="EMBL" id="CAB4127366.1"/>
    </source>
</evidence>
<proteinExistence type="predicted"/>
<feature type="transmembrane region" description="Helical" evidence="1">
    <location>
        <begin position="7"/>
        <end position="25"/>
    </location>
</feature>
<keyword evidence="1" id="KW-0812">Transmembrane</keyword>
<evidence type="ECO:0000256" key="1">
    <source>
        <dbReference type="SAM" id="Phobius"/>
    </source>
</evidence>
<keyword evidence="1" id="KW-1133">Transmembrane helix</keyword>
<sequence length="54" mass="6284">MTIIISVIFLVMLVMAIPIIVQILYGLIQVILWLGSWVIALYVIYYITIRIFNL</sequence>
<keyword evidence="1" id="KW-0472">Membrane</keyword>
<dbReference type="EMBL" id="LR796208">
    <property type="protein sequence ID" value="CAB4127366.1"/>
    <property type="molecule type" value="Genomic_DNA"/>
</dbReference>
<organism evidence="2">
    <name type="scientific">uncultured Caudovirales phage</name>
    <dbReference type="NCBI Taxonomy" id="2100421"/>
    <lineage>
        <taxon>Viruses</taxon>
        <taxon>Duplodnaviria</taxon>
        <taxon>Heunggongvirae</taxon>
        <taxon>Uroviricota</taxon>
        <taxon>Caudoviricetes</taxon>
        <taxon>Peduoviridae</taxon>
        <taxon>Maltschvirus</taxon>
        <taxon>Maltschvirus maltsch</taxon>
    </lineage>
</organism>
<protein>
    <submittedName>
        <fullName evidence="2">Uncharacterized protein</fullName>
    </submittedName>
</protein>
<gene>
    <name evidence="2" type="ORF">UFOVP84_151</name>
</gene>
<name>A0A6J5L238_9CAUD</name>
<accession>A0A6J5L238</accession>
<reference evidence="2" key="1">
    <citation type="submission" date="2020-04" db="EMBL/GenBank/DDBJ databases">
        <authorList>
            <person name="Chiriac C."/>
            <person name="Salcher M."/>
            <person name="Ghai R."/>
            <person name="Kavagutti S V."/>
        </authorList>
    </citation>
    <scope>NUCLEOTIDE SEQUENCE</scope>
</reference>